<dbReference type="CDD" id="cd00156">
    <property type="entry name" value="REC"/>
    <property type="match status" value="1"/>
</dbReference>
<accession>A0A1G8T3D8</accession>
<dbReference type="InterPro" id="IPR052016">
    <property type="entry name" value="Bact_Sigma-Reg"/>
</dbReference>
<dbReference type="InterPro" id="IPR001789">
    <property type="entry name" value="Sig_transdc_resp-reg_receiver"/>
</dbReference>
<evidence type="ECO:0000313" key="4">
    <source>
        <dbReference type="EMBL" id="SDJ35917.1"/>
    </source>
</evidence>
<dbReference type="SUPFAM" id="SSF52172">
    <property type="entry name" value="CheY-like"/>
    <property type="match status" value="1"/>
</dbReference>
<dbReference type="AlphaFoldDB" id="A0A1G8T3D8"/>
<dbReference type="RefSeq" id="WP_093606554.1">
    <property type="nucleotide sequence ID" value="NZ_FNFF01000001.1"/>
</dbReference>
<dbReference type="SMART" id="SM00331">
    <property type="entry name" value="PP2C_SIG"/>
    <property type="match status" value="1"/>
</dbReference>
<protein>
    <submittedName>
        <fullName evidence="4">Serine phosphatase RsbU, regulator of sigma subunit</fullName>
    </submittedName>
</protein>
<dbReference type="Gene3D" id="3.60.40.10">
    <property type="entry name" value="PPM-type phosphatase domain"/>
    <property type="match status" value="1"/>
</dbReference>
<dbReference type="SMART" id="SM00448">
    <property type="entry name" value="REC"/>
    <property type="match status" value="1"/>
</dbReference>
<sequence length="405" mass="43323">MTVIPVPGSSKCRILLVEDDDGDALLVEELLLDTDLDHSLVHRRTLADARAELAEQGADCVLLDLHLPDASGLNAVEAVLKSSADAAVIVLTGLAESQAGVEALAAGAQDYLVKGKVEPELLQRAVRYAVQRKQAERANSDLRAGRLRAAENARLERGLLPDPMLRSPGVTATSRYLPGREQALLGGDFLDVVETEDGRVHAIIGDVSGHGADAAALGVCLRIAWRSLTLGGHRGVELLALMERMHVAERSTEDLFTTITLLTLDRATATATLHLAGHHGPLLTEHGRTREVPARLGLALGVRPGQRRWYATEIPLPAAGALTLYTDGLVEGYDGDEGQRLGLEGLLPLMDGSPDTDPAAHLDRIIAEARRRNDGRHTDDLAVLRLDWTGLPSVPRQASALHVPA</sequence>
<dbReference type="Gene3D" id="3.40.50.2300">
    <property type="match status" value="1"/>
</dbReference>
<dbReference type="PANTHER" id="PTHR43156:SF2">
    <property type="entry name" value="STAGE II SPORULATION PROTEIN E"/>
    <property type="match status" value="1"/>
</dbReference>
<dbReference type="GO" id="GO:0000160">
    <property type="term" value="P:phosphorelay signal transduction system"/>
    <property type="evidence" value="ECO:0007669"/>
    <property type="project" value="InterPro"/>
</dbReference>
<keyword evidence="5" id="KW-1185">Reference proteome</keyword>
<dbReference type="OrthoDB" id="5181538at2"/>
<reference evidence="4 5" key="1">
    <citation type="submission" date="2016-10" db="EMBL/GenBank/DDBJ databases">
        <authorList>
            <person name="de Groot N.N."/>
        </authorList>
    </citation>
    <scope>NUCLEOTIDE SEQUENCE [LARGE SCALE GENOMIC DNA]</scope>
    <source>
        <strain evidence="4 5">CGMCC 4.5727</strain>
    </source>
</reference>
<evidence type="ECO:0000256" key="1">
    <source>
        <dbReference type="ARBA" id="ARBA00022801"/>
    </source>
</evidence>
<keyword evidence="1" id="KW-0378">Hydrolase</keyword>
<dbReference type="GO" id="GO:0016791">
    <property type="term" value="F:phosphatase activity"/>
    <property type="evidence" value="ECO:0007669"/>
    <property type="project" value="TreeGrafter"/>
</dbReference>
<dbReference type="InterPro" id="IPR001932">
    <property type="entry name" value="PPM-type_phosphatase-like_dom"/>
</dbReference>
<dbReference type="InterPro" id="IPR011006">
    <property type="entry name" value="CheY-like_superfamily"/>
</dbReference>
<dbReference type="EMBL" id="FNFF01000001">
    <property type="protein sequence ID" value="SDJ35917.1"/>
    <property type="molecule type" value="Genomic_DNA"/>
</dbReference>
<gene>
    <name evidence="4" type="ORF">SAMN05421806_10126</name>
</gene>
<name>A0A1G8T3D8_9ACTN</name>
<dbReference type="Proteomes" id="UP000199155">
    <property type="component" value="Unassembled WGS sequence"/>
</dbReference>
<feature type="modified residue" description="4-aspartylphosphate" evidence="2">
    <location>
        <position position="64"/>
    </location>
</feature>
<proteinExistence type="predicted"/>
<dbReference type="PROSITE" id="PS50110">
    <property type="entry name" value="RESPONSE_REGULATORY"/>
    <property type="match status" value="1"/>
</dbReference>
<dbReference type="PANTHER" id="PTHR43156">
    <property type="entry name" value="STAGE II SPORULATION PROTEIN E-RELATED"/>
    <property type="match status" value="1"/>
</dbReference>
<keyword evidence="2" id="KW-0597">Phosphoprotein</keyword>
<dbReference type="Pfam" id="PF07228">
    <property type="entry name" value="SpoIIE"/>
    <property type="match status" value="1"/>
</dbReference>
<dbReference type="Pfam" id="PF00072">
    <property type="entry name" value="Response_reg"/>
    <property type="match status" value="1"/>
</dbReference>
<evidence type="ECO:0000256" key="2">
    <source>
        <dbReference type="PROSITE-ProRule" id="PRU00169"/>
    </source>
</evidence>
<feature type="domain" description="Response regulatory" evidence="3">
    <location>
        <begin position="13"/>
        <end position="129"/>
    </location>
</feature>
<evidence type="ECO:0000259" key="3">
    <source>
        <dbReference type="PROSITE" id="PS50110"/>
    </source>
</evidence>
<organism evidence="4 5">
    <name type="scientific">Streptomyces indicus</name>
    <dbReference type="NCBI Taxonomy" id="417292"/>
    <lineage>
        <taxon>Bacteria</taxon>
        <taxon>Bacillati</taxon>
        <taxon>Actinomycetota</taxon>
        <taxon>Actinomycetes</taxon>
        <taxon>Kitasatosporales</taxon>
        <taxon>Streptomycetaceae</taxon>
        <taxon>Streptomyces</taxon>
    </lineage>
</organism>
<dbReference type="InterPro" id="IPR036457">
    <property type="entry name" value="PPM-type-like_dom_sf"/>
</dbReference>
<evidence type="ECO:0000313" key="5">
    <source>
        <dbReference type="Proteomes" id="UP000199155"/>
    </source>
</evidence>
<dbReference type="STRING" id="417292.SAMN05421806_10126"/>